<dbReference type="Gene3D" id="3.30.450.40">
    <property type="match status" value="1"/>
</dbReference>
<dbReference type="InterPro" id="IPR000160">
    <property type="entry name" value="GGDEF_dom"/>
</dbReference>
<dbReference type="OrthoDB" id="5800589at2"/>
<dbReference type="NCBIfam" id="TIGR00254">
    <property type="entry name" value="GGDEF"/>
    <property type="match status" value="1"/>
</dbReference>
<accession>A0A5D8Z0E8</accession>
<dbReference type="Proteomes" id="UP000323164">
    <property type="component" value="Unassembled WGS sequence"/>
</dbReference>
<sequence length="343" mass="37768">MGQRLAHLAELVSGARTGEDLVRPLLRLMVHSTGMQAALLTEPDESPGMQRVAYVHDEGIGIAEGLCIPWTDTLCKRAFDEGRLYVQCAGTPFADLWIAREYKIRTFVSVPVRVDGQVLGTLCGLSQHEVAKTTNAVWAPDVIARLIGEFAARESLLRDYENTQQQLATLVRKDPLTRLPNREYVRETLERMLAWTRRDGMGLLVGFIDLDDFKSVNDRHGGQVGERFLVAMAERLRASLRSADLLGRVGDDQFIVIAPVLTGDARRSEEVLRSWLTRRSVTAFDLDGVQVKSEGASVGLVQAQPGDSVEAVLARADAARDAARRARRERPQMLDAGGAASGH</sequence>
<dbReference type="InterPro" id="IPR003018">
    <property type="entry name" value="GAF"/>
</dbReference>
<organism evidence="3 4">
    <name type="scientific">Cognatilysobacter lacus</name>
    <dbReference type="NCBI Taxonomy" id="1643323"/>
    <lineage>
        <taxon>Bacteria</taxon>
        <taxon>Pseudomonadati</taxon>
        <taxon>Pseudomonadota</taxon>
        <taxon>Gammaproteobacteria</taxon>
        <taxon>Lysobacterales</taxon>
        <taxon>Lysobacteraceae</taxon>
        <taxon>Cognatilysobacter</taxon>
    </lineage>
</organism>
<feature type="region of interest" description="Disordered" evidence="1">
    <location>
        <begin position="322"/>
        <end position="343"/>
    </location>
</feature>
<dbReference type="EMBL" id="VTRV01000132">
    <property type="protein sequence ID" value="TZF87542.1"/>
    <property type="molecule type" value="Genomic_DNA"/>
</dbReference>
<dbReference type="Gene3D" id="3.30.70.270">
    <property type="match status" value="1"/>
</dbReference>
<protein>
    <submittedName>
        <fullName evidence="3">Sensor domain-containing diguanylate cyclase</fullName>
    </submittedName>
</protein>
<dbReference type="AlphaFoldDB" id="A0A5D8Z0E8"/>
<proteinExistence type="predicted"/>
<feature type="compositionally biased region" description="Basic and acidic residues" evidence="1">
    <location>
        <begin position="322"/>
        <end position="332"/>
    </location>
</feature>
<evidence type="ECO:0000256" key="1">
    <source>
        <dbReference type="SAM" id="MobiDB-lite"/>
    </source>
</evidence>
<evidence type="ECO:0000259" key="2">
    <source>
        <dbReference type="PROSITE" id="PS50887"/>
    </source>
</evidence>
<gene>
    <name evidence="3" type="ORF">FW784_10995</name>
</gene>
<dbReference type="CDD" id="cd01949">
    <property type="entry name" value="GGDEF"/>
    <property type="match status" value="1"/>
</dbReference>
<dbReference type="InterPro" id="IPR029016">
    <property type="entry name" value="GAF-like_dom_sf"/>
</dbReference>
<evidence type="ECO:0000313" key="4">
    <source>
        <dbReference type="Proteomes" id="UP000323164"/>
    </source>
</evidence>
<keyword evidence="4" id="KW-1185">Reference proteome</keyword>
<reference evidence="3 4" key="1">
    <citation type="submission" date="2019-08" db="EMBL/GenBank/DDBJ databases">
        <title>Draft genome sequence of Lysobacter sp. UKS-15.</title>
        <authorList>
            <person name="Im W.-T."/>
        </authorList>
    </citation>
    <scope>NUCLEOTIDE SEQUENCE [LARGE SCALE GENOMIC DNA]</scope>
    <source>
        <strain evidence="3 4">UKS-15</strain>
    </source>
</reference>
<dbReference type="SMART" id="SM00267">
    <property type="entry name" value="GGDEF"/>
    <property type="match status" value="1"/>
</dbReference>
<dbReference type="InterPro" id="IPR052155">
    <property type="entry name" value="Biofilm_reg_signaling"/>
</dbReference>
<feature type="domain" description="GGDEF" evidence="2">
    <location>
        <begin position="201"/>
        <end position="336"/>
    </location>
</feature>
<dbReference type="SUPFAM" id="SSF55781">
    <property type="entry name" value="GAF domain-like"/>
    <property type="match status" value="1"/>
</dbReference>
<dbReference type="PANTHER" id="PTHR44757">
    <property type="entry name" value="DIGUANYLATE CYCLASE DGCP"/>
    <property type="match status" value="1"/>
</dbReference>
<dbReference type="RefSeq" id="WP_149353389.1">
    <property type="nucleotide sequence ID" value="NZ_VTRV01000132.1"/>
</dbReference>
<dbReference type="PANTHER" id="PTHR44757:SF2">
    <property type="entry name" value="BIOFILM ARCHITECTURE MAINTENANCE PROTEIN MBAA"/>
    <property type="match status" value="1"/>
</dbReference>
<name>A0A5D8Z0E8_9GAMM</name>
<dbReference type="Pfam" id="PF01590">
    <property type="entry name" value="GAF"/>
    <property type="match status" value="1"/>
</dbReference>
<evidence type="ECO:0000313" key="3">
    <source>
        <dbReference type="EMBL" id="TZF87542.1"/>
    </source>
</evidence>
<comment type="caution">
    <text evidence="3">The sequence shown here is derived from an EMBL/GenBank/DDBJ whole genome shotgun (WGS) entry which is preliminary data.</text>
</comment>
<dbReference type="SUPFAM" id="SSF55073">
    <property type="entry name" value="Nucleotide cyclase"/>
    <property type="match status" value="1"/>
</dbReference>
<dbReference type="InterPro" id="IPR043128">
    <property type="entry name" value="Rev_trsase/Diguanyl_cyclase"/>
</dbReference>
<dbReference type="InterPro" id="IPR029787">
    <property type="entry name" value="Nucleotide_cyclase"/>
</dbReference>
<dbReference type="Pfam" id="PF00990">
    <property type="entry name" value="GGDEF"/>
    <property type="match status" value="1"/>
</dbReference>
<dbReference type="PROSITE" id="PS50887">
    <property type="entry name" value="GGDEF"/>
    <property type="match status" value="1"/>
</dbReference>